<name>A0A226DXD5_FOLCA</name>
<evidence type="ECO:0000256" key="1">
    <source>
        <dbReference type="SAM" id="MobiDB-lite"/>
    </source>
</evidence>
<feature type="signal peptide" evidence="2">
    <location>
        <begin position="1"/>
        <end position="27"/>
    </location>
</feature>
<reference evidence="3 4" key="1">
    <citation type="submission" date="2015-12" db="EMBL/GenBank/DDBJ databases">
        <title>The genome of Folsomia candida.</title>
        <authorList>
            <person name="Faddeeva A."/>
            <person name="Derks M.F."/>
            <person name="Anvar Y."/>
            <person name="Smit S."/>
            <person name="Van Straalen N."/>
            <person name="Roelofs D."/>
        </authorList>
    </citation>
    <scope>NUCLEOTIDE SEQUENCE [LARGE SCALE GENOMIC DNA]</scope>
    <source>
        <strain evidence="3 4">VU population</strain>
        <tissue evidence="3">Whole body</tissue>
    </source>
</reference>
<proteinExistence type="predicted"/>
<feature type="chain" id="PRO_5013370766" evidence="2">
    <location>
        <begin position="28"/>
        <end position="217"/>
    </location>
</feature>
<protein>
    <submittedName>
        <fullName evidence="3">Uncharacterized protein</fullName>
    </submittedName>
</protein>
<dbReference type="EMBL" id="LNIX01000010">
    <property type="protein sequence ID" value="OXA49464.1"/>
    <property type="molecule type" value="Genomic_DNA"/>
</dbReference>
<dbReference type="Proteomes" id="UP000198287">
    <property type="component" value="Unassembled WGS sequence"/>
</dbReference>
<evidence type="ECO:0000256" key="2">
    <source>
        <dbReference type="SAM" id="SignalP"/>
    </source>
</evidence>
<feature type="region of interest" description="Disordered" evidence="1">
    <location>
        <begin position="187"/>
        <end position="217"/>
    </location>
</feature>
<dbReference type="AlphaFoldDB" id="A0A226DXD5"/>
<gene>
    <name evidence="3" type="ORF">Fcan01_15541</name>
</gene>
<accession>A0A226DXD5</accession>
<keyword evidence="2" id="KW-0732">Signal</keyword>
<keyword evidence="4" id="KW-1185">Reference proteome</keyword>
<sequence>MLPSWSVIASIVTIINFLISSAIGVSAESLCNRSEVLDAIKNYLERDDFSEMITKPLVRANPITFWNNVIQIEDICNSHHWPYLSDWVSFGSRDLVFFGLTSGKRALHFCQLVNPIQPEDDFEYGYLNSVLESLLKPKNVEKFDERVNFSLAVRQRFQKDVHNLTLQVQNLTDTLGAVVTRINYHHKDHPSGQLSPVSGVSDEVSGKQITPYYQETN</sequence>
<evidence type="ECO:0000313" key="4">
    <source>
        <dbReference type="Proteomes" id="UP000198287"/>
    </source>
</evidence>
<evidence type="ECO:0000313" key="3">
    <source>
        <dbReference type="EMBL" id="OXA49464.1"/>
    </source>
</evidence>
<organism evidence="3 4">
    <name type="scientific">Folsomia candida</name>
    <name type="common">Springtail</name>
    <dbReference type="NCBI Taxonomy" id="158441"/>
    <lineage>
        <taxon>Eukaryota</taxon>
        <taxon>Metazoa</taxon>
        <taxon>Ecdysozoa</taxon>
        <taxon>Arthropoda</taxon>
        <taxon>Hexapoda</taxon>
        <taxon>Collembola</taxon>
        <taxon>Entomobryomorpha</taxon>
        <taxon>Isotomoidea</taxon>
        <taxon>Isotomidae</taxon>
        <taxon>Proisotominae</taxon>
        <taxon>Folsomia</taxon>
    </lineage>
</organism>
<comment type="caution">
    <text evidence="3">The sequence shown here is derived from an EMBL/GenBank/DDBJ whole genome shotgun (WGS) entry which is preliminary data.</text>
</comment>
<feature type="compositionally biased region" description="Polar residues" evidence="1">
    <location>
        <begin position="207"/>
        <end position="217"/>
    </location>
</feature>